<keyword evidence="2" id="KW-1185">Reference proteome</keyword>
<comment type="caution">
    <text evidence="1">The sequence shown here is derived from an EMBL/GenBank/DDBJ whole genome shotgun (WGS) entry which is preliminary data.</text>
</comment>
<organism evidence="1 2">
    <name type="scientific">Halioxenophilus aromaticivorans</name>
    <dbReference type="NCBI Taxonomy" id="1306992"/>
    <lineage>
        <taxon>Bacteria</taxon>
        <taxon>Pseudomonadati</taxon>
        <taxon>Pseudomonadota</taxon>
        <taxon>Gammaproteobacteria</taxon>
        <taxon>Alteromonadales</taxon>
        <taxon>Alteromonadaceae</taxon>
        <taxon>Halioxenophilus</taxon>
    </lineage>
</organism>
<reference evidence="2" key="1">
    <citation type="journal article" date="2019" name="Int. J. Syst. Evol. Microbiol.">
        <title>The Global Catalogue of Microorganisms (GCM) 10K type strain sequencing project: providing services to taxonomists for standard genome sequencing and annotation.</title>
        <authorList>
            <consortium name="The Broad Institute Genomics Platform"/>
            <consortium name="The Broad Institute Genome Sequencing Center for Infectious Disease"/>
            <person name="Wu L."/>
            <person name="Ma J."/>
        </authorList>
    </citation>
    <scope>NUCLEOTIDE SEQUENCE [LARGE SCALE GENOMIC DNA]</scope>
    <source>
        <strain evidence="2">JCM 19134</strain>
    </source>
</reference>
<dbReference type="RefSeq" id="WP_345420198.1">
    <property type="nucleotide sequence ID" value="NZ_AP031496.1"/>
</dbReference>
<accession>A0AAV3U166</accession>
<evidence type="ECO:0000313" key="1">
    <source>
        <dbReference type="EMBL" id="GAA4939639.1"/>
    </source>
</evidence>
<name>A0AAV3U166_9ALTE</name>
<protein>
    <submittedName>
        <fullName evidence="1">Uncharacterized protein</fullName>
    </submittedName>
</protein>
<proteinExistence type="predicted"/>
<dbReference type="EMBL" id="BAABLX010000009">
    <property type="protein sequence ID" value="GAA4939639.1"/>
    <property type="molecule type" value="Genomic_DNA"/>
</dbReference>
<dbReference type="Proteomes" id="UP001409585">
    <property type="component" value="Unassembled WGS sequence"/>
</dbReference>
<gene>
    <name evidence="1" type="ORF">GCM10025791_17370</name>
</gene>
<sequence length="108" mass="12359">MPDLSDTEIREFQQLLKKIYGKEAETWNINLGILELLEKLLRRSNSCGSSLDLVPRPHFAGGVIKWASKQARDAILRQFRNKDEHYYTCLKGAAIGMKTRFELASMGM</sequence>
<dbReference type="AlphaFoldDB" id="A0AAV3U166"/>
<evidence type="ECO:0000313" key="2">
    <source>
        <dbReference type="Proteomes" id="UP001409585"/>
    </source>
</evidence>